<dbReference type="Proteomes" id="UP001589643">
    <property type="component" value="Unassembled WGS sequence"/>
</dbReference>
<dbReference type="Pfam" id="PF20815">
    <property type="entry name" value="GIY_YIG_2"/>
    <property type="match status" value="1"/>
</dbReference>
<accession>A0ABV5ERR5</accession>
<evidence type="ECO:0000259" key="1">
    <source>
        <dbReference type="Pfam" id="PF20815"/>
    </source>
</evidence>
<gene>
    <name evidence="2" type="ORF">AB7P39_07230</name>
</gene>
<organism evidence="2 3">
    <name type="scientific">Microbacterium plantarum</name>
    <dbReference type="NCBI Taxonomy" id="1816425"/>
    <lineage>
        <taxon>Bacteria</taxon>
        <taxon>Bacillati</taxon>
        <taxon>Actinomycetota</taxon>
        <taxon>Actinomycetes</taxon>
        <taxon>Micrococcales</taxon>
        <taxon>Microbacteriaceae</taxon>
        <taxon>Microbacterium</taxon>
    </lineage>
</organism>
<evidence type="ECO:0000313" key="2">
    <source>
        <dbReference type="EMBL" id="MFB8892638.1"/>
    </source>
</evidence>
<keyword evidence="3" id="KW-1185">Reference proteome</keyword>
<dbReference type="RefSeq" id="WP_378718007.1">
    <property type="nucleotide sequence ID" value="NZ_JBHLHV010000001.1"/>
</dbReference>
<reference evidence="2 3" key="1">
    <citation type="submission" date="2024-08" db="EMBL/GenBank/DDBJ databases">
        <title>Heavy metals resistant antinobacteria isolated from wastewater.</title>
        <authorList>
            <person name="Roman Ponce B."/>
            <person name="Blanco Mercado M.A."/>
            <person name="Avila Aldana I.N."/>
            <person name="Morales Arrieta S."/>
        </authorList>
    </citation>
    <scope>NUCLEOTIDE SEQUENCE [LARGE SCALE GENOMIC DNA]</scope>
    <source>
        <strain evidence="3">sma-1</strain>
    </source>
</reference>
<feature type="domain" description="GIY-YIG catalytic" evidence="1">
    <location>
        <begin position="24"/>
        <end position="159"/>
    </location>
</feature>
<sequence length="181" mass="19975">MKLLDDGSFRSAGEVGPLVPNEFGVYAIRLRGGATLAEPFFSVRDGRDTRLIYIGQAEKQTLRKRLLGNELRARGNGTFFRSIGAVLGYRPPFGSLAGRARMQNYRFAATDRNTIVNWIDMNLEVSWAVLPQSEVHEAEVALIREHTPLLNLQHNPRALPELALLRAGCRDIAAGLSTSAS</sequence>
<dbReference type="EMBL" id="JBHLHV010000001">
    <property type="protein sequence ID" value="MFB8892638.1"/>
    <property type="molecule type" value="Genomic_DNA"/>
</dbReference>
<proteinExistence type="predicted"/>
<name>A0ABV5ERR5_9MICO</name>
<comment type="caution">
    <text evidence="2">The sequence shown here is derived from an EMBL/GenBank/DDBJ whole genome shotgun (WGS) entry which is preliminary data.</text>
</comment>
<dbReference type="InterPro" id="IPR049311">
    <property type="entry name" value="GIY_YIG_cat"/>
</dbReference>
<evidence type="ECO:0000313" key="3">
    <source>
        <dbReference type="Proteomes" id="UP001589643"/>
    </source>
</evidence>
<protein>
    <submittedName>
        <fullName evidence="2">GIY-YIG nuclease family protein</fullName>
    </submittedName>
</protein>